<dbReference type="InterPro" id="IPR036291">
    <property type="entry name" value="NAD(P)-bd_dom_sf"/>
</dbReference>
<dbReference type="Proteomes" id="UP000064967">
    <property type="component" value="Chromosome"/>
</dbReference>
<dbReference type="SUPFAM" id="SSF50129">
    <property type="entry name" value="GroES-like"/>
    <property type="match status" value="1"/>
</dbReference>
<dbReference type="PATRIC" id="fig|1391654.3.peg.2311"/>
<dbReference type="KEGG" id="llu:AKJ09_02285"/>
<dbReference type="Pfam" id="PF08240">
    <property type="entry name" value="ADH_N"/>
    <property type="match status" value="1"/>
</dbReference>
<protein>
    <submittedName>
        <fullName evidence="2">Quinone oxidoreductase</fullName>
    </submittedName>
</protein>
<dbReference type="EMBL" id="CP012333">
    <property type="protein sequence ID" value="AKU95621.1"/>
    <property type="molecule type" value="Genomic_DNA"/>
</dbReference>
<dbReference type="SMART" id="SM00829">
    <property type="entry name" value="PKS_ER"/>
    <property type="match status" value="1"/>
</dbReference>
<evidence type="ECO:0000313" key="2">
    <source>
        <dbReference type="EMBL" id="AKU95621.1"/>
    </source>
</evidence>
<evidence type="ECO:0000313" key="3">
    <source>
        <dbReference type="Proteomes" id="UP000064967"/>
    </source>
</evidence>
<dbReference type="InterPro" id="IPR051397">
    <property type="entry name" value="Zn-ADH-like_protein"/>
</dbReference>
<name>A0A0K1PQF3_9BACT</name>
<reference evidence="2 3" key="1">
    <citation type="submission" date="2015-08" db="EMBL/GenBank/DDBJ databases">
        <authorList>
            <person name="Babu N.S."/>
            <person name="Beckwith C.J."/>
            <person name="Beseler K.G."/>
            <person name="Brison A."/>
            <person name="Carone J.V."/>
            <person name="Caskin T.P."/>
            <person name="Diamond M."/>
            <person name="Durham M.E."/>
            <person name="Foxe J.M."/>
            <person name="Go M."/>
            <person name="Henderson B.A."/>
            <person name="Jones I.B."/>
            <person name="McGettigan J.A."/>
            <person name="Micheletti S.J."/>
            <person name="Nasrallah M.E."/>
            <person name="Ortiz D."/>
            <person name="Piller C.R."/>
            <person name="Privatt S.R."/>
            <person name="Schneider S.L."/>
            <person name="Sharp S."/>
            <person name="Smith T.C."/>
            <person name="Stanton J.D."/>
            <person name="Ullery H.E."/>
            <person name="Wilson R.J."/>
            <person name="Serrano M.G."/>
            <person name="Buck G."/>
            <person name="Lee V."/>
            <person name="Wang Y."/>
            <person name="Carvalho R."/>
            <person name="Voegtly L."/>
            <person name="Shi R."/>
            <person name="Duckworth R."/>
            <person name="Johnson A."/>
            <person name="Loviza R."/>
            <person name="Walstead R."/>
            <person name="Shah Z."/>
            <person name="Kiflezghi M."/>
            <person name="Wade K."/>
            <person name="Ball S.L."/>
            <person name="Bradley K.W."/>
            <person name="Asai D.J."/>
            <person name="Bowman C.A."/>
            <person name="Russell D.A."/>
            <person name="Pope W.H."/>
            <person name="Jacobs-Sera D."/>
            <person name="Hendrix R.W."/>
            <person name="Hatfull G.F."/>
        </authorList>
    </citation>
    <scope>NUCLEOTIDE SEQUENCE [LARGE SCALE GENOMIC DNA]</scope>
    <source>
        <strain evidence="2 3">DSM 27648</strain>
    </source>
</reference>
<proteinExistence type="predicted"/>
<sequence length="351" mass="37314">MKTHEIVIPGPNQPLQIRERELGSPGAGEASIATEATGVSFAEVQMLGGRYPGQPAFPFVPGYDLVGKVLSVGPGVDPALVGKRVATMTQTGAWAENVLRRAEELVVVPDDLDPSEVDTLIVNGITAYKMLHRVARVKAGQTIVVHGAGGGVGTILVQLAKLAGVHVIGTCKPSQREAVERLGARVVDYTRGKVLDDTRALAPEGVDAVFDHVGGDSLRASFAMLRRGGTLVSYGSASTINARGSAWTPILVNMARALLWSLRPGGRTMKVFDVWGRGSFGADSAFRPRRFWREFREDLGRLLALFMAGSLRAQVARRVPLLDASTALEAHVAGGFTGKIVLETTARFGVA</sequence>
<dbReference type="Gene3D" id="3.40.50.720">
    <property type="entry name" value="NAD(P)-binding Rossmann-like Domain"/>
    <property type="match status" value="1"/>
</dbReference>
<dbReference type="PANTHER" id="PTHR43677">
    <property type="entry name" value="SHORT-CHAIN DEHYDROGENASE/REDUCTASE"/>
    <property type="match status" value="1"/>
</dbReference>
<organism evidence="2 3">
    <name type="scientific">Labilithrix luteola</name>
    <dbReference type="NCBI Taxonomy" id="1391654"/>
    <lineage>
        <taxon>Bacteria</taxon>
        <taxon>Pseudomonadati</taxon>
        <taxon>Myxococcota</taxon>
        <taxon>Polyangia</taxon>
        <taxon>Polyangiales</taxon>
        <taxon>Labilitrichaceae</taxon>
        <taxon>Labilithrix</taxon>
    </lineage>
</organism>
<feature type="domain" description="Enoyl reductase (ER)" evidence="1">
    <location>
        <begin position="10"/>
        <end position="342"/>
    </location>
</feature>
<accession>A0A0K1PQF3</accession>
<dbReference type="OrthoDB" id="9792321at2"/>
<dbReference type="Gene3D" id="3.90.180.10">
    <property type="entry name" value="Medium-chain alcohol dehydrogenases, catalytic domain"/>
    <property type="match status" value="1"/>
</dbReference>
<dbReference type="SUPFAM" id="SSF51735">
    <property type="entry name" value="NAD(P)-binding Rossmann-fold domains"/>
    <property type="match status" value="1"/>
</dbReference>
<dbReference type="STRING" id="1391654.AKJ09_02285"/>
<dbReference type="Pfam" id="PF00107">
    <property type="entry name" value="ADH_zinc_N"/>
    <property type="match status" value="1"/>
</dbReference>
<gene>
    <name evidence="2" type="ORF">AKJ09_02285</name>
</gene>
<dbReference type="InterPro" id="IPR013154">
    <property type="entry name" value="ADH-like_N"/>
</dbReference>
<dbReference type="InterPro" id="IPR020843">
    <property type="entry name" value="ER"/>
</dbReference>
<keyword evidence="3" id="KW-1185">Reference proteome</keyword>
<evidence type="ECO:0000259" key="1">
    <source>
        <dbReference type="SMART" id="SM00829"/>
    </source>
</evidence>
<dbReference type="RefSeq" id="WP_146647040.1">
    <property type="nucleotide sequence ID" value="NZ_CP012333.1"/>
</dbReference>
<dbReference type="AlphaFoldDB" id="A0A0K1PQF3"/>
<dbReference type="GO" id="GO:0016491">
    <property type="term" value="F:oxidoreductase activity"/>
    <property type="evidence" value="ECO:0007669"/>
    <property type="project" value="InterPro"/>
</dbReference>
<dbReference type="InterPro" id="IPR011032">
    <property type="entry name" value="GroES-like_sf"/>
</dbReference>
<dbReference type="InterPro" id="IPR013149">
    <property type="entry name" value="ADH-like_C"/>
</dbReference>
<dbReference type="PANTHER" id="PTHR43677:SF4">
    <property type="entry name" value="QUINONE OXIDOREDUCTASE-LIKE PROTEIN 2"/>
    <property type="match status" value="1"/>
</dbReference>